<feature type="domain" description="Peptidase S33 tripeptidyl aminopeptidase-like C-terminal" evidence="6">
    <location>
        <begin position="393"/>
        <end position="497"/>
    </location>
</feature>
<dbReference type="GO" id="GO:0016787">
    <property type="term" value="F:hydrolase activity"/>
    <property type="evidence" value="ECO:0007669"/>
    <property type="project" value="UniProtKB-KW"/>
</dbReference>
<dbReference type="AlphaFoldDB" id="A0A3S9PMX5"/>
<dbReference type="Gene3D" id="3.40.50.1820">
    <property type="entry name" value="alpha/beta hydrolase"/>
    <property type="match status" value="1"/>
</dbReference>
<evidence type="ECO:0000256" key="1">
    <source>
        <dbReference type="ARBA" id="ARBA00010088"/>
    </source>
</evidence>
<evidence type="ECO:0000256" key="3">
    <source>
        <dbReference type="ARBA" id="ARBA00022801"/>
    </source>
</evidence>
<dbReference type="PANTHER" id="PTHR43248:SF29">
    <property type="entry name" value="TRIPEPTIDYL AMINOPEPTIDASE"/>
    <property type="match status" value="1"/>
</dbReference>
<feature type="compositionally biased region" description="Low complexity" evidence="4">
    <location>
        <begin position="9"/>
        <end position="20"/>
    </location>
</feature>
<dbReference type="SUPFAM" id="SSF53474">
    <property type="entry name" value="alpha/beta-Hydrolases"/>
    <property type="match status" value="1"/>
</dbReference>
<keyword evidence="2" id="KW-0732">Signal</keyword>
<dbReference type="ESTHER" id="strlt-LutK1">
    <property type="family name" value="Tiancimycin-TnmK-Tripeptidase-HIP"/>
</dbReference>
<protein>
    <submittedName>
        <fullName evidence="7">Alpha/beta fold hydrolase</fullName>
    </submittedName>
</protein>
<evidence type="ECO:0000256" key="2">
    <source>
        <dbReference type="ARBA" id="ARBA00022729"/>
    </source>
</evidence>
<evidence type="ECO:0000259" key="6">
    <source>
        <dbReference type="Pfam" id="PF08386"/>
    </source>
</evidence>
<dbReference type="EMBL" id="CP034587">
    <property type="protein sequence ID" value="AZQ73668.1"/>
    <property type="molecule type" value="Genomic_DNA"/>
</dbReference>
<dbReference type="OrthoDB" id="4447445at2"/>
<dbReference type="InterPro" id="IPR029058">
    <property type="entry name" value="AB_hydrolase_fold"/>
</dbReference>
<name>A0A3S9PMX5_STRLT</name>
<evidence type="ECO:0000256" key="4">
    <source>
        <dbReference type="SAM" id="MobiDB-lite"/>
    </source>
</evidence>
<gene>
    <name evidence="7" type="ORF">EKH77_22775</name>
</gene>
<comment type="similarity">
    <text evidence="1">Belongs to the peptidase S33 family.</text>
</comment>
<accession>A0A3S9PMX5</accession>
<dbReference type="InterPro" id="IPR051601">
    <property type="entry name" value="Serine_prot/Carboxylest_S33"/>
</dbReference>
<dbReference type="InterPro" id="IPR013595">
    <property type="entry name" value="Pept_S33_TAP-like_C"/>
</dbReference>
<dbReference type="Pfam" id="PF00561">
    <property type="entry name" value="Abhydrolase_1"/>
    <property type="match status" value="1"/>
</dbReference>
<keyword evidence="8" id="KW-1185">Reference proteome</keyword>
<proteinExistence type="inferred from homology"/>
<evidence type="ECO:0000313" key="8">
    <source>
        <dbReference type="Proteomes" id="UP000267900"/>
    </source>
</evidence>
<sequence>MRGGGPDVGTGAAAADTAQRTVRDQALRAPQPRPRKGTPVHPTWHPATEEALAGLDFTTVAVPLDHADTEGRSLELALARHPARTPTRRLGTLLVPPDDPGNRGTLLVPQLVAKLPSPVLDQYDIVGFDHRFSGRSHPLSCGLTPDQWLWIFHTPEDADTEARYQQRIVERCFREAGDLLPHLTSRAIAHDIEVIRRALGEERISLLGYSYGSHLGALWTQLYGAHADRVVLDSVIDPDSVWRRMFLDYAASCEAALGRWSAWAARRHEELALGATPTAVREAVARLTARADREQHIEVAGLPVDGTMLRLLTMVLLGDDLAWGFLGDVLRAAVHGGQASQEARRALGAMFGRGKEESGAVAQLAVLGGDAPWPRDPAGYRRDMAAAAERHPFIGPAMAAPKAGAFWPRELDGRRPSAPAFGRDNHAESVLLVRAEHAMFTPARGAARLRELLAHNSRLVTAAGTGAHRVFPFHGHPGVDGTVTEYLLTGKLPDTDLTFTTGHGRDA</sequence>
<reference evidence="7 8" key="1">
    <citation type="submission" date="2018-12" db="EMBL/GenBank/DDBJ databases">
        <title>The whole draft genome of Streptomyce luteoverticillatus CGMCC 15060.</title>
        <authorList>
            <person name="Feng Z."/>
            <person name="Chen G."/>
            <person name="Zhang J."/>
            <person name="Zhu H."/>
            <person name="Yu X."/>
            <person name="Zhang W."/>
            <person name="Zhang X."/>
        </authorList>
    </citation>
    <scope>NUCLEOTIDE SEQUENCE [LARGE SCALE GENOMIC DNA]</scope>
    <source>
        <strain evidence="7 8">CGMCC 15060</strain>
    </source>
</reference>
<dbReference type="InterPro" id="IPR000073">
    <property type="entry name" value="AB_hydrolase_1"/>
</dbReference>
<dbReference type="PANTHER" id="PTHR43248">
    <property type="entry name" value="2-SUCCINYL-6-HYDROXY-2,4-CYCLOHEXADIENE-1-CARBOXYLATE SYNTHASE"/>
    <property type="match status" value="1"/>
</dbReference>
<dbReference type="Proteomes" id="UP000267900">
    <property type="component" value="Chromosome"/>
</dbReference>
<feature type="domain" description="AB hydrolase-1" evidence="5">
    <location>
        <begin position="116"/>
        <end position="279"/>
    </location>
</feature>
<keyword evidence="3 7" id="KW-0378">Hydrolase</keyword>
<evidence type="ECO:0000259" key="5">
    <source>
        <dbReference type="Pfam" id="PF00561"/>
    </source>
</evidence>
<feature type="region of interest" description="Disordered" evidence="4">
    <location>
        <begin position="1"/>
        <end position="44"/>
    </location>
</feature>
<evidence type="ECO:0000313" key="7">
    <source>
        <dbReference type="EMBL" id="AZQ73668.1"/>
    </source>
</evidence>
<organism evidence="7 8">
    <name type="scientific">Streptomyces luteoverticillatus</name>
    <name type="common">Streptoverticillium luteoverticillatus</name>
    <dbReference type="NCBI Taxonomy" id="66425"/>
    <lineage>
        <taxon>Bacteria</taxon>
        <taxon>Bacillati</taxon>
        <taxon>Actinomycetota</taxon>
        <taxon>Actinomycetes</taxon>
        <taxon>Kitasatosporales</taxon>
        <taxon>Streptomycetaceae</taxon>
        <taxon>Streptomyces</taxon>
    </lineage>
</organism>
<dbReference type="Pfam" id="PF08386">
    <property type="entry name" value="Abhydrolase_4"/>
    <property type="match status" value="1"/>
</dbReference>